<dbReference type="InterPro" id="IPR019826">
    <property type="entry name" value="Carboxylesterase_B_AS"/>
</dbReference>
<sequence length="523" mass="57752">MKVLLRKLLLVVIVMAASTAVQAQALLTTHVETGDVQGVLDDGLAVYKAIPYAAPPVGNLRWRAPQPAKAWEGVRVCDEFGKMPPQPTRPGRTADMMSEDCLYLGIATPAKTVNDKLPVMVWIHGGSFQTEWYGGDLWKHLALRGVVIVSIEYRTGALGFMAHPELTKESKDGHSGNYGLLDQIYALQWVQRNIAQFGGDPDQVTIFGESAGAISCSMLCASPLARGLFHRCISHSGGSFAPWSDAPRSLGLDASQKGAEQQGVAFMKHLKKRNLKQLRAMDAMALCDGNVGFAGFWPCVDGYVICDDQYRMYERGEYNDVPVIVMTNSDEGALFAPGNITAEDYQKTLKSIFGAWADEALKFYPGATNDEAWHGFGDAFRDMGFAWPSYAWVSLQAKTGKSAAYAAYLAQPSEMSFSRDPRRKGVAHADDIMYLNGHFLLQSEKYPAESAVAEIIQQYWVNFAKTGNPNGKGLPYWPTFDESKPTTMQFSNGASLINVPNREQIDFVDRYYRAKRAEVESNR</sequence>
<evidence type="ECO:0000256" key="2">
    <source>
        <dbReference type="ARBA" id="ARBA00022801"/>
    </source>
</evidence>
<dbReference type="SUPFAM" id="SSF53474">
    <property type="entry name" value="alpha/beta-Hydrolases"/>
    <property type="match status" value="1"/>
</dbReference>
<dbReference type="AlphaFoldDB" id="A0A1H4CJF3"/>
<dbReference type="Gene3D" id="3.40.50.1820">
    <property type="entry name" value="alpha/beta hydrolase"/>
    <property type="match status" value="1"/>
</dbReference>
<evidence type="ECO:0000256" key="3">
    <source>
        <dbReference type="RuleBase" id="RU361235"/>
    </source>
</evidence>
<keyword evidence="2 3" id="KW-0378">Hydrolase</keyword>
<evidence type="ECO:0000259" key="4">
    <source>
        <dbReference type="Pfam" id="PF00135"/>
    </source>
</evidence>
<dbReference type="Pfam" id="PF00135">
    <property type="entry name" value="COesterase"/>
    <property type="match status" value="1"/>
</dbReference>
<dbReference type="PROSITE" id="PS00122">
    <property type="entry name" value="CARBOXYLESTERASE_B_1"/>
    <property type="match status" value="1"/>
</dbReference>
<feature type="signal peptide" evidence="3">
    <location>
        <begin position="1"/>
        <end position="23"/>
    </location>
</feature>
<accession>A0A1H4CJF3</accession>
<dbReference type="GO" id="GO:0016787">
    <property type="term" value="F:hydrolase activity"/>
    <property type="evidence" value="ECO:0007669"/>
    <property type="project" value="UniProtKB-KW"/>
</dbReference>
<dbReference type="PANTHER" id="PTHR43142">
    <property type="entry name" value="CARBOXYLIC ESTER HYDROLASE"/>
    <property type="match status" value="1"/>
</dbReference>
<comment type="similarity">
    <text evidence="1 3">Belongs to the type-B carboxylesterase/lipase family.</text>
</comment>
<reference evidence="5 6" key="1">
    <citation type="submission" date="2016-10" db="EMBL/GenBank/DDBJ databases">
        <authorList>
            <person name="de Groot N.N."/>
        </authorList>
    </citation>
    <scope>NUCLEOTIDE SEQUENCE [LARGE SCALE GENOMIC DNA]</scope>
    <source>
        <strain evidence="5 6">D31d</strain>
    </source>
</reference>
<name>A0A1H4CJF3_XYLRU</name>
<dbReference type="InterPro" id="IPR002018">
    <property type="entry name" value="CarbesteraseB"/>
</dbReference>
<dbReference type="InterPro" id="IPR029058">
    <property type="entry name" value="AB_hydrolase_fold"/>
</dbReference>
<organism evidence="5 6">
    <name type="scientific">Xylanibacter ruminicola</name>
    <name type="common">Prevotella ruminicola</name>
    <dbReference type="NCBI Taxonomy" id="839"/>
    <lineage>
        <taxon>Bacteria</taxon>
        <taxon>Pseudomonadati</taxon>
        <taxon>Bacteroidota</taxon>
        <taxon>Bacteroidia</taxon>
        <taxon>Bacteroidales</taxon>
        <taxon>Prevotellaceae</taxon>
        <taxon>Xylanibacter</taxon>
    </lineage>
</organism>
<evidence type="ECO:0000313" key="6">
    <source>
        <dbReference type="Proteomes" id="UP000182257"/>
    </source>
</evidence>
<evidence type="ECO:0000256" key="1">
    <source>
        <dbReference type="ARBA" id="ARBA00005964"/>
    </source>
</evidence>
<dbReference type="EC" id="3.1.1.-" evidence="3"/>
<feature type="domain" description="Carboxylesterase type B" evidence="4">
    <location>
        <begin position="30"/>
        <end position="507"/>
    </location>
</feature>
<protein>
    <recommendedName>
        <fullName evidence="3">Carboxylic ester hydrolase</fullName>
        <ecNumber evidence="3">3.1.1.-</ecNumber>
    </recommendedName>
</protein>
<dbReference type="Proteomes" id="UP000182257">
    <property type="component" value="Unassembled WGS sequence"/>
</dbReference>
<keyword evidence="3" id="KW-0732">Signal</keyword>
<feature type="chain" id="PRO_5010005317" description="Carboxylic ester hydrolase" evidence="3">
    <location>
        <begin position="24"/>
        <end position="523"/>
    </location>
</feature>
<evidence type="ECO:0000313" key="5">
    <source>
        <dbReference type="EMBL" id="SEA60192.1"/>
    </source>
</evidence>
<gene>
    <name evidence="5" type="ORF">SAMN05216462_1981</name>
</gene>
<dbReference type="EMBL" id="FNRF01000003">
    <property type="protein sequence ID" value="SEA60192.1"/>
    <property type="molecule type" value="Genomic_DNA"/>
</dbReference>
<dbReference type="RefSeq" id="WP_254771706.1">
    <property type="nucleotide sequence ID" value="NZ_FNRF01000003.1"/>
</dbReference>
<proteinExistence type="inferred from homology"/>
<dbReference type="PANTHER" id="PTHR43142:SF1">
    <property type="entry name" value="CARBOXYLIC ESTER HYDROLASE"/>
    <property type="match status" value="1"/>
</dbReference>